<dbReference type="InterPro" id="IPR019349">
    <property type="entry name" value="Ribosomal_mS35_mit"/>
</dbReference>
<name>A0A9P8TN21_WICPI</name>
<keyword evidence="1" id="KW-0496">Mitochondrion</keyword>
<evidence type="ECO:0000256" key="1">
    <source>
        <dbReference type="PIRNR" id="PIRNR036995"/>
    </source>
</evidence>
<accession>A0A9P8TN21</accession>
<keyword evidence="1" id="KW-0687">Ribonucleoprotein</keyword>
<dbReference type="EMBL" id="JAEUBG010001852">
    <property type="protein sequence ID" value="KAH3685638.1"/>
    <property type="molecule type" value="Genomic_DNA"/>
</dbReference>
<dbReference type="OrthoDB" id="283424at2759"/>
<comment type="function">
    <text evidence="1">Component of the mitochondrial ribosome (mitoribosome), a dedicated translation machinery responsible for the synthesis of mitochondrial genome-encoded proteins, including at least some of the essential transmembrane subunits of the mitochondrial respiratory chain. The mitoribosomes are attached to the mitochondrial inner membrane and translation products are cotranslationally integrated into the membrane.</text>
</comment>
<comment type="similarity">
    <text evidence="1">Belongs to the mitochondrion-specific ribosomal protein mS35 family.</text>
</comment>
<protein>
    <recommendedName>
        <fullName evidence="1">Small ribosomal subunit protein mS35</fullName>
    </recommendedName>
    <alternativeName>
        <fullName evidence="1">37S ribosomal protein S24, mitochondrial</fullName>
    </alternativeName>
</protein>
<dbReference type="GO" id="GO:0003735">
    <property type="term" value="F:structural constituent of ribosome"/>
    <property type="evidence" value="ECO:0007669"/>
    <property type="project" value="UniProtKB-UniRule"/>
</dbReference>
<dbReference type="GO" id="GO:0032543">
    <property type="term" value="P:mitochondrial translation"/>
    <property type="evidence" value="ECO:0007669"/>
    <property type="project" value="UniProtKB-UniRule"/>
</dbReference>
<organism evidence="3 4">
    <name type="scientific">Wickerhamomyces pijperi</name>
    <name type="common">Yeast</name>
    <name type="synonym">Pichia pijperi</name>
    <dbReference type="NCBI Taxonomy" id="599730"/>
    <lineage>
        <taxon>Eukaryota</taxon>
        <taxon>Fungi</taxon>
        <taxon>Dikarya</taxon>
        <taxon>Ascomycota</taxon>
        <taxon>Saccharomycotina</taxon>
        <taxon>Saccharomycetes</taxon>
        <taxon>Phaffomycetales</taxon>
        <taxon>Wickerhamomycetaceae</taxon>
        <taxon>Wickerhamomyces</taxon>
    </lineage>
</organism>
<dbReference type="InterPro" id="IPR039848">
    <property type="entry name" value="Ribosomal_mS35_mt"/>
</dbReference>
<comment type="subcellular location">
    <subcellularLocation>
        <location evidence="1">Mitochondrion</location>
    </subcellularLocation>
</comment>
<evidence type="ECO:0000259" key="2">
    <source>
        <dbReference type="Pfam" id="PF10213"/>
    </source>
</evidence>
<reference evidence="3" key="1">
    <citation type="journal article" date="2021" name="Open Biol.">
        <title>Shared evolutionary footprints suggest mitochondrial oxidative damage underlies multiple complex I losses in fungi.</title>
        <authorList>
            <person name="Schikora-Tamarit M.A."/>
            <person name="Marcet-Houben M."/>
            <person name="Nosek J."/>
            <person name="Gabaldon T."/>
        </authorList>
    </citation>
    <scope>NUCLEOTIDE SEQUENCE</scope>
    <source>
        <strain evidence="3">CBS2887</strain>
    </source>
</reference>
<keyword evidence="4" id="KW-1185">Reference proteome</keyword>
<sequence length="292" mass="34302">MFRRAFSNSAKSLQKPLYTTPSKWLDLPPQQILDLYKERSVKMLGKNKYDEDELKALLKTSSLTGISGYEITRLYTKGEVGAFELSNANYEDNYNPEKFQYDEYPENAQQIIRDHRDQREYNRIAAYEMPHLAKYRQEYKPATNSPLKFKFINYLGESEFKANHKVSLLVKLSDLGLNEKQQHKFKVLSGTRYNYDTDEIKISLNKHNSSTANAKELSVIFQNLLRESKDLTDDFSDIPLDKRFFNKQKSNEHNKKLARYNLKFPEEWKKPENAPKKVKTVLDLVEENESSK</sequence>
<reference evidence="3" key="2">
    <citation type="submission" date="2021-01" db="EMBL/GenBank/DDBJ databases">
        <authorList>
            <person name="Schikora-Tamarit M.A."/>
        </authorList>
    </citation>
    <scope>NUCLEOTIDE SEQUENCE</scope>
    <source>
        <strain evidence="3">CBS2887</strain>
    </source>
</reference>
<keyword evidence="1" id="KW-0689">Ribosomal protein</keyword>
<proteinExistence type="inferred from homology"/>
<dbReference type="GO" id="GO:0005763">
    <property type="term" value="C:mitochondrial small ribosomal subunit"/>
    <property type="evidence" value="ECO:0007669"/>
    <property type="project" value="UniProtKB-UniRule"/>
</dbReference>
<dbReference type="Proteomes" id="UP000774326">
    <property type="component" value="Unassembled WGS sequence"/>
</dbReference>
<comment type="caution">
    <text evidence="3">The sequence shown here is derived from an EMBL/GenBank/DDBJ whole genome shotgun (WGS) entry which is preliminary data.</text>
</comment>
<dbReference type="PIRSF" id="PIRSF036995">
    <property type="entry name" value="RSM24"/>
    <property type="match status" value="1"/>
</dbReference>
<evidence type="ECO:0000313" key="3">
    <source>
        <dbReference type="EMBL" id="KAH3685638.1"/>
    </source>
</evidence>
<evidence type="ECO:0000313" key="4">
    <source>
        <dbReference type="Proteomes" id="UP000774326"/>
    </source>
</evidence>
<dbReference type="InterPro" id="IPR017081">
    <property type="entry name" value="Ribosomal_mS35"/>
</dbReference>
<dbReference type="PANTHER" id="PTHR13490">
    <property type="entry name" value="MITOCHONDRIAL 28S RIBOSOMAL PROTEIN S28"/>
    <property type="match status" value="1"/>
</dbReference>
<feature type="domain" description="Small ribosomal subunit protein mS35 mitochondrial conserved" evidence="2">
    <location>
        <begin position="139"/>
        <end position="269"/>
    </location>
</feature>
<dbReference type="Pfam" id="PF10213">
    <property type="entry name" value="MRP-S28"/>
    <property type="match status" value="1"/>
</dbReference>
<gene>
    <name evidence="3" type="ORF">WICPIJ_003385</name>
</gene>
<dbReference type="PANTHER" id="PTHR13490:SF0">
    <property type="entry name" value="SMALL RIBOSOMAL SUBUNIT PROTEIN MS35"/>
    <property type="match status" value="1"/>
</dbReference>
<dbReference type="AlphaFoldDB" id="A0A9P8TN21"/>